<evidence type="ECO:0000256" key="2">
    <source>
        <dbReference type="SAM" id="MobiDB-lite"/>
    </source>
</evidence>
<reference evidence="4 5" key="1">
    <citation type="journal article" date="2012" name="J. Bacteriol.">
        <title>Complete genome sequences of Desulfosporosinus orientis DSM765T, Desulfosporosinus youngiae DSM17734T, Desulfosporosinus meridiei DSM13257T, and Desulfosporosinus acidiphilus DSM22704T.</title>
        <authorList>
            <person name="Pester M."/>
            <person name="Brambilla E."/>
            <person name="Alazard D."/>
            <person name="Rattei T."/>
            <person name="Weinmaier T."/>
            <person name="Han J."/>
            <person name="Lucas S."/>
            <person name="Lapidus A."/>
            <person name="Cheng J.F."/>
            <person name="Goodwin L."/>
            <person name="Pitluck S."/>
            <person name="Peters L."/>
            <person name="Ovchinnikova G."/>
            <person name="Teshima H."/>
            <person name="Detter J.C."/>
            <person name="Han C.S."/>
            <person name="Tapia R."/>
            <person name="Land M.L."/>
            <person name="Hauser L."/>
            <person name="Kyrpides N.C."/>
            <person name="Ivanova N.N."/>
            <person name="Pagani I."/>
            <person name="Huntmann M."/>
            <person name="Wei C.L."/>
            <person name="Davenport K.W."/>
            <person name="Daligault H."/>
            <person name="Chain P.S."/>
            <person name="Chen A."/>
            <person name="Mavromatis K."/>
            <person name="Markowitz V."/>
            <person name="Szeto E."/>
            <person name="Mikhailova N."/>
            <person name="Pati A."/>
            <person name="Wagner M."/>
            <person name="Woyke T."/>
            <person name="Ollivier B."/>
            <person name="Klenk H.P."/>
            <person name="Spring S."/>
            <person name="Loy A."/>
        </authorList>
    </citation>
    <scope>NUCLEOTIDE SEQUENCE [LARGE SCALE GENOMIC DNA]</scope>
    <source>
        <strain evidence="5">DSM 22704 / JCM 16185 / SJ4</strain>
    </source>
</reference>
<protein>
    <submittedName>
        <fullName evidence="4">DnaD-like protein</fullName>
    </submittedName>
</protein>
<dbReference type="InterPro" id="IPR034829">
    <property type="entry name" value="DnaD-like_sf"/>
</dbReference>
<proteinExistence type="inferred from homology"/>
<dbReference type="eggNOG" id="COG3935">
    <property type="taxonomic scope" value="Bacteria"/>
</dbReference>
<dbReference type="HOGENOM" id="CLU_782388_0_0_9"/>
<dbReference type="STRING" id="646529.Desaci_1381"/>
<dbReference type="Pfam" id="PF07261">
    <property type="entry name" value="DnaB_2"/>
    <property type="match status" value="1"/>
</dbReference>
<feature type="region of interest" description="Disordered" evidence="2">
    <location>
        <begin position="209"/>
        <end position="232"/>
    </location>
</feature>
<dbReference type="RefSeq" id="WP_014826411.1">
    <property type="nucleotide sequence ID" value="NC_018068.1"/>
</dbReference>
<gene>
    <name evidence="4" type="ordered locus">Desaci_1381</name>
</gene>
<evidence type="ECO:0000256" key="1">
    <source>
        <dbReference type="ARBA" id="ARBA00093462"/>
    </source>
</evidence>
<keyword evidence="5" id="KW-1185">Reference proteome</keyword>
<accession>I4D3N0</accession>
<dbReference type="Gene3D" id="1.10.10.630">
    <property type="entry name" value="DnaD domain-like"/>
    <property type="match status" value="1"/>
</dbReference>
<organism evidence="4 5">
    <name type="scientific">Desulfosporosinus acidiphilus (strain DSM 22704 / JCM 16185 / SJ4)</name>
    <dbReference type="NCBI Taxonomy" id="646529"/>
    <lineage>
        <taxon>Bacteria</taxon>
        <taxon>Bacillati</taxon>
        <taxon>Bacillota</taxon>
        <taxon>Clostridia</taxon>
        <taxon>Eubacteriales</taxon>
        <taxon>Desulfitobacteriaceae</taxon>
        <taxon>Desulfosporosinus</taxon>
    </lineage>
</organism>
<dbReference type="EMBL" id="CP003639">
    <property type="protein sequence ID" value="AFM40404.1"/>
    <property type="molecule type" value="Genomic_DNA"/>
</dbReference>
<dbReference type="KEGG" id="dai:Desaci_1381"/>
<dbReference type="InterPro" id="IPR006343">
    <property type="entry name" value="DnaB/C_C"/>
</dbReference>
<feature type="domain" description="DnaB/C C-terminal" evidence="3">
    <location>
        <begin position="239"/>
        <end position="317"/>
    </location>
</feature>
<evidence type="ECO:0000313" key="4">
    <source>
        <dbReference type="EMBL" id="AFM40404.1"/>
    </source>
</evidence>
<feature type="compositionally biased region" description="Basic and acidic residues" evidence="2">
    <location>
        <begin position="209"/>
        <end position="221"/>
    </location>
</feature>
<dbReference type="AlphaFoldDB" id="I4D3N0"/>
<evidence type="ECO:0000259" key="3">
    <source>
        <dbReference type="Pfam" id="PF07261"/>
    </source>
</evidence>
<name>I4D3N0_DESAJ</name>
<dbReference type="NCBIfam" id="TIGR01446">
    <property type="entry name" value="DnaD_dom"/>
    <property type="match status" value="1"/>
</dbReference>
<evidence type="ECO:0000313" key="5">
    <source>
        <dbReference type="Proteomes" id="UP000002892"/>
    </source>
</evidence>
<dbReference type="SUPFAM" id="SSF158499">
    <property type="entry name" value="DnaD domain-like"/>
    <property type="match status" value="1"/>
</dbReference>
<sequence>MGTSSSNQMHRTRIFTLNELSLRLSPALADEIGLNESILLLQLEYWIHITDHDIEGKRWTYQSVRDMQDKAFTFWSVSTVARTVKSLLDKKLIIEGNYNKDPYDKTRWFALNHKELSKLRSIMIKEYNGNRSETPLSQNDTPLQLHDKIPLSQNETPLCHDETTLIQNDTTLFQNDTTIPQITPQITPEMTLKNVIDVDDDVDIRTRQNDIRQAEPLERNGKSTSPPLQPGKVTGLKAIEFAEINLKRELSEFEREILRDWCAKFRANPNCHDPEAVVIAGLKRCVIKHDLSSLIAYLNRVLENYEFHNITTVEQVNRLNQNRKNPQNPVKNKSDTVLKKSGSVITGKYEPFYL</sequence>
<comment type="similarity">
    <text evidence="1">Belongs to the DnaB/DnaD family.</text>
</comment>
<dbReference type="Proteomes" id="UP000002892">
    <property type="component" value="Chromosome"/>
</dbReference>